<dbReference type="EMBL" id="AAIONP010000040">
    <property type="protein sequence ID" value="ECG4923090.1"/>
    <property type="molecule type" value="Genomic_DNA"/>
</dbReference>
<accession>A0A5I4ZUG1</accession>
<evidence type="ECO:0000313" key="1">
    <source>
        <dbReference type="EMBL" id="ECG4923090.1"/>
    </source>
</evidence>
<dbReference type="AlphaFoldDB" id="A0A5I4ZUG1"/>
<gene>
    <name evidence="1" type="ORF">E0T03_24555</name>
</gene>
<name>A0A5I4ZUG1_SALET</name>
<sequence length="109" mass="12370">MKTFKTASRALLSDLKAGRDPAKAFEDALKDLSRYDRDCLMLCRSEVDGSISPHFIEMQLRERLEYVVTLHVGNGEDVVSRYPSRLQNEALLMLENYCINGKSATLTIE</sequence>
<protein>
    <submittedName>
        <fullName evidence="1">Uncharacterized protein</fullName>
    </submittedName>
</protein>
<organism evidence="1">
    <name type="scientific">Salmonella enterica subsp. enterica serovar Vitkin</name>
    <dbReference type="NCBI Taxonomy" id="2565162"/>
    <lineage>
        <taxon>Bacteria</taxon>
        <taxon>Pseudomonadati</taxon>
        <taxon>Pseudomonadota</taxon>
        <taxon>Gammaproteobacteria</taxon>
        <taxon>Enterobacterales</taxon>
        <taxon>Enterobacteriaceae</taxon>
        <taxon>Salmonella</taxon>
    </lineage>
</organism>
<comment type="caution">
    <text evidence="1">The sequence shown here is derived from an EMBL/GenBank/DDBJ whole genome shotgun (WGS) entry which is preliminary data.</text>
</comment>
<proteinExistence type="predicted"/>
<reference evidence="1" key="1">
    <citation type="submission" date="2019-03" db="EMBL/GenBank/DDBJ databases">
        <authorList>
            <person name="Ashton P.M."/>
            <person name="Dallman T."/>
            <person name="Nair S."/>
            <person name="De Pinna E."/>
            <person name="Peters T."/>
            <person name="Grant K."/>
        </authorList>
    </citation>
    <scope>NUCLEOTIDE SEQUENCE [LARGE SCALE GENOMIC DNA]</scope>
    <source>
        <strain evidence="1">313260</strain>
    </source>
</reference>
<dbReference type="Proteomes" id="UP000839561">
    <property type="component" value="Unassembled WGS sequence"/>
</dbReference>